<dbReference type="InterPro" id="IPR004533">
    <property type="entry name" value="CDP-diaglyc--ser_O-PTrfase"/>
</dbReference>
<dbReference type="InterPro" id="IPR043130">
    <property type="entry name" value="CDP-OH_PTrfase_TM_dom"/>
</dbReference>
<dbReference type="KEGG" id="slp:Slip_1096"/>
<evidence type="ECO:0000256" key="4">
    <source>
        <dbReference type="ARBA" id="ARBA00013174"/>
    </source>
</evidence>
<evidence type="ECO:0000256" key="12">
    <source>
        <dbReference type="ARBA" id="ARBA00023209"/>
    </source>
</evidence>
<dbReference type="AlphaFoldDB" id="D7CMD9"/>
<comment type="similarity">
    <text evidence="3 15">Belongs to the CDP-alcohol phosphatidyltransferase class-I family.</text>
</comment>
<evidence type="ECO:0000256" key="2">
    <source>
        <dbReference type="ARBA" id="ARBA00004127"/>
    </source>
</evidence>
<comment type="catalytic activity">
    <reaction evidence="1">
        <text>a CDP-1,2-diacyl-sn-glycerol + L-serine = a 1,2-diacyl-sn-glycero-3-phospho-L-serine + CMP + H(+)</text>
        <dbReference type="Rhea" id="RHEA:16913"/>
        <dbReference type="ChEBI" id="CHEBI:15378"/>
        <dbReference type="ChEBI" id="CHEBI:33384"/>
        <dbReference type="ChEBI" id="CHEBI:57262"/>
        <dbReference type="ChEBI" id="CHEBI:58332"/>
        <dbReference type="ChEBI" id="CHEBI:60377"/>
        <dbReference type="EC" id="2.7.8.8"/>
    </reaction>
</comment>
<keyword evidence="11 16" id="KW-0472">Membrane</keyword>
<dbReference type="GO" id="GO:0016020">
    <property type="term" value="C:membrane"/>
    <property type="evidence" value="ECO:0007669"/>
    <property type="project" value="InterPro"/>
</dbReference>
<dbReference type="GO" id="GO:0008654">
    <property type="term" value="P:phospholipid biosynthetic process"/>
    <property type="evidence" value="ECO:0007669"/>
    <property type="project" value="UniProtKB-KW"/>
</dbReference>
<dbReference type="InterPro" id="IPR000462">
    <property type="entry name" value="CDP-OH_P_trans"/>
</dbReference>
<dbReference type="STRING" id="643648.Slip_1096"/>
<accession>D7CMD9</accession>
<protein>
    <recommendedName>
        <fullName evidence="5">CDP-diacylglycerol--serine O-phosphatidyltransferase</fullName>
        <ecNumber evidence="4">2.7.8.8</ecNumber>
    </recommendedName>
    <alternativeName>
        <fullName evidence="14">Phosphatidylserine synthase</fullName>
    </alternativeName>
</protein>
<dbReference type="HOGENOM" id="CLU_049944_3_2_9"/>
<dbReference type="EC" id="2.7.8.8" evidence="4"/>
<keyword evidence="8 16" id="KW-0812">Transmembrane</keyword>
<dbReference type="Pfam" id="PF01066">
    <property type="entry name" value="CDP-OH_P_transf"/>
    <property type="match status" value="1"/>
</dbReference>
<evidence type="ECO:0000256" key="13">
    <source>
        <dbReference type="ARBA" id="ARBA00023264"/>
    </source>
</evidence>
<dbReference type="PANTHER" id="PTHR14269:SF61">
    <property type="entry name" value="CDP-DIACYLGLYCEROL--SERINE O-PHOSPHATIDYLTRANSFERASE"/>
    <property type="match status" value="1"/>
</dbReference>
<keyword evidence="12" id="KW-0594">Phospholipid biosynthesis</keyword>
<keyword evidence="7 15" id="KW-0808">Transferase</keyword>
<evidence type="ECO:0000256" key="14">
    <source>
        <dbReference type="ARBA" id="ARBA00032361"/>
    </source>
</evidence>
<evidence type="ECO:0000256" key="6">
    <source>
        <dbReference type="ARBA" id="ARBA00022516"/>
    </source>
</evidence>
<evidence type="ECO:0000256" key="5">
    <source>
        <dbReference type="ARBA" id="ARBA00017171"/>
    </source>
</evidence>
<comment type="subcellular location">
    <subcellularLocation>
        <location evidence="2">Endomembrane system</location>
        <topology evidence="2">Multi-pass membrane protein</topology>
    </subcellularLocation>
</comment>
<keyword evidence="18" id="KW-1185">Reference proteome</keyword>
<dbReference type="InterPro" id="IPR048254">
    <property type="entry name" value="CDP_ALCOHOL_P_TRANSF_CS"/>
</dbReference>
<evidence type="ECO:0000313" key="17">
    <source>
        <dbReference type="EMBL" id="ADI01874.1"/>
    </source>
</evidence>
<dbReference type="PROSITE" id="PS00379">
    <property type="entry name" value="CDP_ALCOHOL_P_TRANSF"/>
    <property type="match status" value="1"/>
</dbReference>
<keyword evidence="13" id="KW-1208">Phospholipid metabolism</keyword>
<organism evidence="17 18">
    <name type="scientific">Syntrophothermus lipocalidus (strain DSM 12680 / TGB-C1)</name>
    <dbReference type="NCBI Taxonomy" id="643648"/>
    <lineage>
        <taxon>Bacteria</taxon>
        <taxon>Bacillati</taxon>
        <taxon>Bacillota</taxon>
        <taxon>Clostridia</taxon>
        <taxon>Eubacteriales</taxon>
        <taxon>Syntrophomonadaceae</taxon>
        <taxon>Syntrophothermus</taxon>
    </lineage>
</organism>
<evidence type="ECO:0000256" key="15">
    <source>
        <dbReference type="RuleBase" id="RU003750"/>
    </source>
</evidence>
<dbReference type="GO" id="GO:0012505">
    <property type="term" value="C:endomembrane system"/>
    <property type="evidence" value="ECO:0007669"/>
    <property type="project" value="UniProtKB-SubCell"/>
</dbReference>
<evidence type="ECO:0000256" key="8">
    <source>
        <dbReference type="ARBA" id="ARBA00022692"/>
    </source>
</evidence>
<dbReference type="Proteomes" id="UP000000378">
    <property type="component" value="Chromosome"/>
</dbReference>
<dbReference type="eggNOG" id="COG1183">
    <property type="taxonomic scope" value="Bacteria"/>
</dbReference>
<evidence type="ECO:0000256" key="16">
    <source>
        <dbReference type="SAM" id="Phobius"/>
    </source>
</evidence>
<keyword evidence="6" id="KW-0444">Lipid biosynthesis</keyword>
<gene>
    <name evidence="17" type="ordered locus">Slip_1096</name>
</gene>
<dbReference type="PANTHER" id="PTHR14269">
    <property type="entry name" value="CDP-DIACYLGLYCEROL--GLYCEROL-3-PHOSPHATE 3-PHOSPHATIDYLTRANSFERASE-RELATED"/>
    <property type="match status" value="1"/>
</dbReference>
<keyword evidence="10" id="KW-0443">Lipid metabolism</keyword>
<feature type="transmembrane region" description="Helical" evidence="16">
    <location>
        <begin position="117"/>
        <end position="136"/>
    </location>
</feature>
<feature type="transmembrane region" description="Helical" evidence="16">
    <location>
        <begin position="90"/>
        <end position="110"/>
    </location>
</feature>
<reference evidence="18" key="1">
    <citation type="journal article" date="2010" name="Stand. Genomic Sci.">
        <title>Complete genome sequence of Syntrophothermus lipocalidus type strain (TGB-C1T).</title>
        <authorList>
            <consortium name="US DOE Joint Genome Institute (JGI-PGF)"/>
            <person name="Djao O."/>
            <person name="Zhang X."/>
            <person name="Lucas S."/>
            <person name="Lapidus A."/>
            <person name="Glavina Del Rio T."/>
            <person name="Nolan M."/>
            <person name="Tice H."/>
            <person name="Cheng J."/>
            <person name="Han C."/>
            <person name="Tapia R."/>
            <person name="Goodwin L."/>
            <person name="Pitluck S."/>
            <person name="Liolios K."/>
            <person name="Ivanova N."/>
            <person name="Mavromatis K."/>
            <person name="Mikhailova N."/>
            <person name="Ovchinnikova G."/>
            <person name="Pati A."/>
            <person name="Brambilla E."/>
            <person name="Chen A."/>
            <person name="Palaniappan K."/>
            <person name="Land M."/>
            <person name="Hauser L."/>
            <person name="Chang Y."/>
            <person name="Jeffries C."/>
            <person name="Rohde M."/>
            <person name="Sikorski J."/>
            <person name="Spring S."/>
            <person name="Goker M."/>
            <person name="Detter J."/>
            <person name="Woyke T."/>
            <person name="Bristow J."/>
            <person name="Eisen J."/>
            <person name="Markowitz V."/>
            <person name="Hugenholtz P."/>
            <person name="Kyrpides N."/>
            <person name="Klenk H."/>
        </authorList>
    </citation>
    <scope>NUCLEOTIDE SEQUENCE [LARGE SCALE GENOMIC DNA]</scope>
    <source>
        <strain evidence="18">DSM 12680 / TGB-C1</strain>
    </source>
</reference>
<evidence type="ECO:0000256" key="11">
    <source>
        <dbReference type="ARBA" id="ARBA00023136"/>
    </source>
</evidence>
<dbReference type="EMBL" id="CP002048">
    <property type="protein sequence ID" value="ADI01874.1"/>
    <property type="molecule type" value="Genomic_DNA"/>
</dbReference>
<dbReference type="NCBIfam" id="TIGR00473">
    <property type="entry name" value="pssA"/>
    <property type="match status" value="1"/>
</dbReference>
<reference evidence="17 18" key="2">
    <citation type="journal article" date="2010" name="Stand. Genomic Sci.">
        <title>Complete genome sequence of Syntrophothermus lipocalidus type strain (TGB-C1).</title>
        <authorList>
            <person name="Djao O.D."/>
            <person name="Zhang X."/>
            <person name="Lucas S."/>
            <person name="Lapidus A."/>
            <person name="Del Rio T.G."/>
            <person name="Nolan M."/>
            <person name="Tice H."/>
            <person name="Cheng J.F."/>
            <person name="Han C."/>
            <person name="Tapia R."/>
            <person name="Goodwin L."/>
            <person name="Pitluck S."/>
            <person name="Liolios K."/>
            <person name="Ivanova N."/>
            <person name="Mavromatis K."/>
            <person name="Mikhailova N."/>
            <person name="Ovchinnikova G."/>
            <person name="Pati A."/>
            <person name="Brambilla E."/>
            <person name="Chen A."/>
            <person name="Palaniappan K."/>
            <person name="Land M."/>
            <person name="Hauser L."/>
            <person name="Chang Y.J."/>
            <person name="Jeffries C.D."/>
            <person name="Rohde M."/>
            <person name="Sikorski J."/>
            <person name="Spring S."/>
            <person name="Goker M."/>
            <person name="Detter J.C."/>
            <person name="Woyke T."/>
            <person name="Bristow J."/>
            <person name="Eisen J.A."/>
            <person name="Markowitz V."/>
            <person name="Hugenholtz P."/>
            <person name="Kyrpides N.C."/>
            <person name="Klenk H.P."/>
        </authorList>
    </citation>
    <scope>NUCLEOTIDE SEQUENCE [LARGE SCALE GENOMIC DNA]</scope>
    <source>
        <strain evidence="18">DSM 12680 / TGB-C1</strain>
    </source>
</reference>
<dbReference type="OrthoDB" id="9777147at2"/>
<evidence type="ECO:0000313" key="18">
    <source>
        <dbReference type="Proteomes" id="UP000000378"/>
    </source>
</evidence>
<proteinExistence type="inferred from homology"/>
<sequence length="168" mass="18007">MKFVPNLLTLLNLSLGTLALINLFTGDYAKSAVYILLAVVLDGMDGRLARRLQVASEMGKQMDSLSDLVSFGVAPALLVFVQVFSPTYGYSLISVAVTVLFVICGAYRLARFNVLNITDYFVGVPITVAGGLVGALSFLASILPAIGFLLILPVLSFLMISSIKVPKW</sequence>
<evidence type="ECO:0000256" key="3">
    <source>
        <dbReference type="ARBA" id="ARBA00010441"/>
    </source>
</evidence>
<keyword evidence="9 16" id="KW-1133">Transmembrane helix</keyword>
<evidence type="ECO:0000256" key="1">
    <source>
        <dbReference type="ARBA" id="ARBA00000287"/>
    </source>
</evidence>
<dbReference type="GO" id="GO:0003882">
    <property type="term" value="F:CDP-diacylglycerol-serine O-phosphatidyltransferase activity"/>
    <property type="evidence" value="ECO:0007669"/>
    <property type="project" value="UniProtKB-EC"/>
</dbReference>
<name>D7CMD9_SYNLT</name>
<feature type="transmembrane region" description="Helical" evidence="16">
    <location>
        <begin position="142"/>
        <end position="163"/>
    </location>
</feature>
<evidence type="ECO:0000256" key="10">
    <source>
        <dbReference type="ARBA" id="ARBA00023098"/>
    </source>
</evidence>
<evidence type="ECO:0000256" key="9">
    <source>
        <dbReference type="ARBA" id="ARBA00022989"/>
    </source>
</evidence>
<feature type="transmembrane region" description="Helical" evidence="16">
    <location>
        <begin position="7"/>
        <end position="25"/>
    </location>
</feature>
<dbReference type="InterPro" id="IPR050324">
    <property type="entry name" value="CDP-alcohol_PTase-I"/>
</dbReference>
<dbReference type="RefSeq" id="WP_013175276.1">
    <property type="nucleotide sequence ID" value="NC_014220.1"/>
</dbReference>
<evidence type="ECO:0000256" key="7">
    <source>
        <dbReference type="ARBA" id="ARBA00022679"/>
    </source>
</evidence>
<dbReference type="Gene3D" id="1.20.120.1760">
    <property type="match status" value="1"/>
</dbReference>